<dbReference type="Proteomes" id="UP000006637">
    <property type="component" value="Chromosome"/>
</dbReference>
<dbReference type="Gene3D" id="3.20.20.370">
    <property type="entry name" value="Glycoside hydrolase/deacetylase"/>
    <property type="match status" value="1"/>
</dbReference>
<dbReference type="HOGENOM" id="CLU_026765_0_0_11"/>
<dbReference type="RefSeq" id="WP_011565550.1">
    <property type="nucleotide sequence ID" value="NC_008148.1"/>
</dbReference>
<proteinExistence type="predicted"/>
<accession>Q1AST7</accession>
<dbReference type="KEGG" id="rxy:Rxyl_2624"/>
<organism evidence="1 2">
    <name type="scientific">Rubrobacter xylanophilus (strain DSM 9941 / JCM 11954 / NBRC 16129 / PRD-1)</name>
    <dbReference type="NCBI Taxonomy" id="266117"/>
    <lineage>
        <taxon>Bacteria</taxon>
        <taxon>Bacillati</taxon>
        <taxon>Actinomycetota</taxon>
        <taxon>Rubrobacteria</taxon>
        <taxon>Rubrobacterales</taxon>
        <taxon>Rubrobacteraceae</taxon>
        <taxon>Rubrobacter</taxon>
    </lineage>
</organism>
<dbReference type="STRING" id="266117.Rxyl_2624"/>
<dbReference type="EMBL" id="CP000386">
    <property type="protein sequence ID" value="ABG05541.1"/>
    <property type="molecule type" value="Genomic_DNA"/>
</dbReference>
<dbReference type="Pfam" id="PF10096">
    <property type="entry name" value="DUF2334"/>
    <property type="match status" value="1"/>
</dbReference>
<dbReference type="OrthoDB" id="2339428at2"/>
<reference evidence="1 2" key="1">
    <citation type="submission" date="2006-06" db="EMBL/GenBank/DDBJ databases">
        <title>Complete sequence of Rubrobacter xylanophilus DSM 9941.</title>
        <authorList>
            <consortium name="US DOE Joint Genome Institute"/>
            <person name="Copeland A."/>
            <person name="Lucas S."/>
            <person name="Lapidus A."/>
            <person name="Barry K."/>
            <person name="Detter J.C."/>
            <person name="Glavina del Rio T."/>
            <person name="Hammon N."/>
            <person name="Israni S."/>
            <person name="Dalin E."/>
            <person name="Tice H."/>
            <person name="Pitluck S."/>
            <person name="Munk A.C."/>
            <person name="Brettin T."/>
            <person name="Bruce D."/>
            <person name="Han C."/>
            <person name="Tapia R."/>
            <person name="Gilna P."/>
            <person name="Schmutz J."/>
            <person name="Larimer F."/>
            <person name="Land M."/>
            <person name="Hauser L."/>
            <person name="Kyrpides N."/>
            <person name="Lykidis A."/>
            <person name="da Costa M.S."/>
            <person name="Rainey F.A."/>
            <person name="Empadinhas N."/>
            <person name="Jolivet E."/>
            <person name="Battista J.R."/>
            <person name="Richardson P."/>
        </authorList>
    </citation>
    <scope>NUCLEOTIDE SEQUENCE [LARGE SCALE GENOMIC DNA]</scope>
    <source>
        <strain evidence="2">DSM 9941 / NBRC 16129 / PRD-1</strain>
    </source>
</reference>
<gene>
    <name evidence="1" type="ordered locus">Rxyl_2624</name>
</gene>
<dbReference type="eggNOG" id="COG5298">
    <property type="taxonomic scope" value="Bacteria"/>
</dbReference>
<evidence type="ECO:0008006" key="3">
    <source>
        <dbReference type="Google" id="ProtNLM"/>
    </source>
</evidence>
<keyword evidence="2" id="KW-1185">Reference proteome</keyword>
<dbReference type="GO" id="GO:0005975">
    <property type="term" value="P:carbohydrate metabolic process"/>
    <property type="evidence" value="ECO:0007669"/>
    <property type="project" value="InterPro"/>
</dbReference>
<evidence type="ECO:0000313" key="2">
    <source>
        <dbReference type="Proteomes" id="UP000006637"/>
    </source>
</evidence>
<dbReference type="InterPro" id="IPR018763">
    <property type="entry name" value="DUF2334"/>
</dbReference>
<name>Q1AST7_RUBXD</name>
<dbReference type="CDD" id="cd10923">
    <property type="entry name" value="CE4_COG5298"/>
    <property type="match status" value="1"/>
</dbReference>
<dbReference type="InterPro" id="IPR011330">
    <property type="entry name" value="Glyco_hydro/deAcase_b/a-brl"/>
</dbReference>
<dbReference type="SUPFAM" id="SSF88713">
    <property type="entry name" value="Glycoside hydrolase/deacetylase"/>
    <property type="match status" value="1"/>
</dbReference>
<evidence type="ECO:0000313" key="1">
    <source>
        <dbReference type="EMBL" id="ABG05541.1"/>
    </source>
</evidence>
<protein>
    <recommendedName>
        <fullName evidence="3">DUF2334 domain-containing protein</fullName>
    </recommendedName>
</protein>
<dbReference type="AlphaFoldDB" id="Q1AST7"/>
<sequence length="558" mass="61827">MVGRRSRLALRLLPALLLLAGLFLTLPAGDARARAGEGPPSVLLINQRSPQWPRAAERMGLQVQMLLRHFTPRTVTISPERYAPGMISRYDRVVVVGNDALEPLPPALLRDLERPGRPVMWLGHGLGRLSPGSSGFSAEGPAPGGSLRWVRYCGERYPAAPGEVRRIRVSSPGVRVLASYEGGREPVPYILRGGDLWYVNGLPSSSSAYPDPERDAPLLVLADVLHDFLGVLGHGPRRAVIRLEDVSVHVPPERIIRIAGYLHEHRVPFAVGVIPAQRFEDGSVVELSERPELVRALRYAQERGGTVVLHGYHHTFGSGEDYEFWDERRDAPIAGETHAMYARKLEDGIRILRDNGLEPRLWETPHYAASPLAYRVFSGYFSHAIETRDPVGWLPYPSGPDPYGQTLIPENLGYIAPEEGLTVEDQLARARLLRIVRDGWAVGFYHPASVPPSELERLVEGLRAQGYAFADLRELPAEVRYGYRPGPLERMESWLTSGPWLALMRLDDALEGSLPWWPAVRRAPWSALLPAAAAAALLLRLRGQWRSAGKPLRRGGAG</sequence>